<geneLocation type="plasmid" evidence="2 3">
    <name>megaplasmid</name>
</geneLocation>
<feature type="transmembrane region" description="Helical" evidence="1">
    <location>
        <begin position="106"/>
        <end position="127"/>
    </location>
</feature>
<reference evidence="3" key="1">
    <citation type="journal article" date="2010" name="PLoS ONE">
        <title>The complete genome sequence of Cupriavidus metallidurans strain CH34, a master survivalist in harsh and anthropogenic environments.</title>
        <authorList>
            <person name="Janssen P.J."/>
            <person name="Van Houdt R."/>
            <person name="Moors H."/>
            <person name="Monsieurs P."/>
            <person name="Morin N."/>
            <person name="Michaux A."/>
            <person name="Benotmane M.A."/>
            <person name="Leys N."/>
            <person name="Vallaeys T."/>
            <person name="Lapidus A."/>
            <person name="Monchy S."/>
            <person name="Medigue C."/>
            <person name="Taghavi S."/>
            <person name="McCorkle S."/>
            <person name="Dunn J."/>
            <person name="van der Lelie D."/>
            <person name="Mergeay M."/>
        </authorList>
    </citation>
    <scope>NUCLEOTIDE SEQUENCE [LARGE SCALE GENOMIC DNA]</scope>
    <source>
        <strain evidence="3">ATCC 43123 / DSM 2839 / NBRC 102507 / CH34</strain>
    </source>
</reference>
<evidence type="ECO:0008006" key="4">
    <source>
        <dbReference type="Google" id="ProtNLM"/>
    </source>
</evidence>
<dbReference type="RefSeq" id="WP_011519055.1">
    <property type="nucleotide sequence ID" value="NC_007974.2"/>
</dbReference>
<dbReference type="Proteomes" id="UP000002429">
    <property type="component" value="Plasmid megaplasmid"/>
</dbReference>
<protein>
    <recommendedName>
        <fullName evidence="4">Transmembrane protein</fullName>
    </recommendedName>
</protein>
<dbReference type="HOGENOM" id="CLU_1925843_0_0_4"/>
<keyword evidence="2" id="KW-0614">Plasmid</keyword>
<feature type="transmembrane region" description="Helical" evidence="1">
    <location>
        <begin position="12"/>
        <end position="31"/>
    </location>
</feature>
<keyword evidence="3" id="KW-1185">Reference proteome</keyword>
<keyword evidence="1" id="KW-0812">Transmembrane</keyword>
<evidence type="ECO:0000313" key="3">
    <source>
        <dbReference type="Proteomes" id="UP000002429"/>
    </source>
</evidence>
<sequence>MHPRKWHTNLLILFLAGWSLVSLVGVSVLMIRAPVPVDPADCLLFLWTPILIGWASWLLFRQHRYQALPLCIVPAMYIMTAVRLSQGRLSFVNWRVNVWNLTSFPLGYGLCAAFFLACAFYAAHLAARASA</sequence>
<organism evidence="2 3">
    <name type="scientific">Cupriavidus metallidurans (strain ATCC 43123 / DSM 2839 / NBRC 102507 / CH34)</name>
    <name type="common">Ralstonia metallidurans</name>
    <dbReference type="NCBI Taxonomy" id="266264"/>
    <lineage>
        <taxon>Bacteria</taxon>
        <taxon>Pseudomonadati</taxon>
        <taxon>Pseudomonadota</taxon>
        <taxon>Betaproteobacteria</taxon>
        <taxon>Burkholderiales</taxon>
        <taxon>Burkholderiaceae</taxon>
        <taxon>Cupriavidus</taxon>
    </lineage>
</organism>
<evidence type="ECO:0000256" key="1">
    <source>
        <dbReference type="SAM" id="Phobius"/>
    </source>
</evidence>
<dbReference type="EMBL" id="CP000353">
    <property type="protein sequence ID" value="ABF11480.1"/>
    <property type="molecule type" value="Genomic_DNA"/>
</dbReference>
<feature type="transmembrane region" description="Helical" evidence="1">
    <location>
        <begin position="43"/>
        <end position="60"/>
    </location>
</feature>
<gene>
    <name evidence="2" type="ordered locus">Rmet_4618</name>
</gene>
<dbReference type="AlphaFoldDB" id="Q1LEE6"/>
<proteinExistence type="predicted"/>
<name>Q1LEE6_CUPMC</name>
<keyword evidence="1" id="KW-1133">Transmembrane helix</keyword>
<keyword evidence="1" id="KW-0472">Membrane</keyword>
<accession>Q1LEE6</accession>
<evidence type="ECO:0000313" key="2">
    <source>
        <dbReference type="EMBL" id="ABF11480.1"/>
    </source>
</evidence>
<dbReference type="KEGG" id="rme:Rmet_4618"/>
<feature type="transmembrane region" description="Helical" evidence="1">
    <location>
        <begin position="67"/>
        <end position="86"/>
    </location>
</feature>